<dbReference type="AlphaFoldDB" id="A0A7D9IME5"/>
<comment type="caution">
    <text evidence="1">The sequence shown here is derived from an EMBL/GenBank/DDBJ whole genome shotgun (WGS) entry which is preliminary data.</text>
</comment>
<dbReference type="InterPro" id="IPR053320">
    <property type="entry name" value="Protein_DD3-3_O-glyco"/>
</dbReference>
<gene>
    <name evidence="1" type="ORF">PACLA_8A086984</name>
</gene>
<feature type="non-terminal residue" evidence="1">
    <location>
        <position position="1"/>
    </location>
</feature>
<evidence type="ECO:0000313" key="1">
    <source>
        <dbReference type="EMBL" id="CAB4009043.1"/>
    </source>
</evidence>
<organism evidence="1 2">
    <name type="scientific">Paramuricea clavata</name>
    <name type="common">Red gorgonian</name>
    <name type="synonym">Violescent sea-whip</name>
    <dbReference type="NCBI Taxonomy" id="317549"/>
    <lineage>
        <taxon>Eukaryota</taxon>
        <taxon>Metazoa</taxon>
        <taxon>Cnidaria</taxon>
        <taxon>Anthozoa</taxon>
        <taxon>Octocorallia</taxon>
        <taxon>Malacalcyonacea</taxon>
        <taxon>Plexauridae</taxon>
        <taxon>Paramuricea</taxon>
    </lineage>
</organism>
<evidence type="ECO:0000313" key="2">
    <source>
        <dbReference type="Proteomes" id="UP001152795"/>
    </source>
</evidence>
<dbReference type="PANTHER" id="PTHR35170:SF1">
    <property type="entry name" value="PROTEIN DD3-3"/>
    <property type="match status" value="1"/>
</dbReference>
<dbReference type="OrthoDB" id="5974113at2759"/>
<dbReference type="EMBL" id="CACRXK020006314">
    <property type="protein sequence ID" value="CAB4009043.1"/>
    <property type="molecule type" value="Genomic_DNA"/>
</dbReference>
<keyword evidence="2" id="KW-1185">Reference proteome</keyword>
<name>A0A7D9IME5_PARCT</name>
<dbReference type="Proteomes" id="UP001152795">
    <property type="component" value="Unassembled WGS sequence"/>
</dbReference>
<proteinExistence type="predicted"/>
<dbReference type="PANTHER" id="PTHR35170">
    <property type="entry name" value="PROTEIN DD3-3"/>
    <property type="match status" value="1"/>
</dbReference>
<reference evidence="1" key="1">
    <citation type="submission" date="2020-04" db="EMBL/GenBank/DDBJ databases">
        <authorList>
            <person name="Alioto T."/>
            <person name="Alioto T."/>
            <person name="Gomez Garrido J."/>
        </authorList>
    </citation>
    <scope>NUCLEOTIDE SEQUENCE</scope>
    <source>
        <strain evidence="1">A484AB</strain>
    </source>
</reference>
<accession>A0A7D9IME5</accession>
<sequence>YNISTNDYDVKNTFADSNNNDEVIANDPDVNVGKGDNNKVPLQLAINTAQFGRTFQDRSHIFKIMARKDTFKDHVIHNINVRGKRGNIVETYPAVEYDFTHKNLAMKSTHSVHIQFAGSNRNPKNNAGEGRASKCLKYNTHDLLISQIISDIVGFQ</sequence>
<protein>
    <submittedName>
        <fullName evidence="1">Uncharacterized protein</fullName>
    </submittedName>
</protein>